<keyword evidence="1" id="KW-0732">Signal</keyword>
<feature type="chain" id="PRO_5035792947" evidence="1">
    <location>
        <begin position="20"/>
        <end position="80"/>
    </location>
</feature>
<gene>
    <name evidence="2" type="ORF">GE061_008031</name>
</gene>
<organism evidence="2 3">
    <name type="scientific">Apolygus lucorum</name>
    <name type="common">Small green plant bug</name>
    <name type="synonym">Lygocoris lucorum</name>
    <dbReference type="NCBI Taxonomy" id="248454"/>
    <lineage>
        <taxon>Eukaryota</taxon>
        <taxon>Metazoa</taxon>
        <taxon>Ecdysozoa</taxon>
        <taxon>Arthropoda</taxon>
        <taxon>Hexapoda</taxon>
        <taxon>Insecta</taxon>
        <taxon>Pterygota</taxon>
        <taxon>Neoptera</taxon>
        <taxon>Paraneoptera</taxon>
        <taxon>Hemiptera</taxon>
        <taxon>Heteroptera</taxon>
        <taxon>Panheteroptera</taxon>
        <taxon>Cimicomorpha</taxon>
        <taxon>Miridae</taxon>
        <taxon>Mirini</taxon>
        <taxon>Apolygus</taxon>
    </lineage>
</organism>
<accession>A0A8S9WNM7</accession>
<protein>
    <submittedName>
        <fullName evidence="2">Uncharacterized protein</fullName>
    </submittedName>
</protein>
<feature type="signal peptide" evidence="1">
    <location>
        <begin position="1"/>
        <end position="19"/>
    </location>
</feature>
<comment type="caution">
    <text evidence="2">The sequence shown here is derived from an EMBL/GenBank/DDBJ whole genome shotgun (WGS) entry which is preliminary data.</text>
</comment>
<evidence type="ECO:0000313" key="2">
    <source>
        <dbReference type="EMBL" id="KAF6198283.1"/>
    </source>
</evidence>
<dbReference type="EMBL" id="WIXP02000016">
    <property type="protein sequence ID" value="KAF6198283.1"/>
    <property type="molecule type" value="Genomic_DNA"/>
</dbReference>
<evidence type="ECO:0000256" key="1">
    <source>
        <dbReference type="SAM" id="SignalP"/>
    </source>
</evidence>
<sequence length="80" mass="8896">MRAVLLVSVMLVLLGLVAGEWKHYPFPCSCSSGAHKPESCDICRTPVFPDRSITEIIFKPRDAPGNCYYIINLNRTAIAE</sequence>
<name>A0A8S9WNM7_APOLU</name>
<dbReference type="AlphaFoldDB" id="A0A8S9WNM7"/>
<evidence type="ECO:0000313" key="3">
    <source>
        <dbReference type="Proteomes" id="UP000466442"/>
    </source>
</evidence>
<proteinExistence type="predicted"/>
<dbReference type="Proteomes" id="UP000466442">
    <property type="component" value="Linkage Group LG16"/>
</dbReference>
<keyword evidence="3" id="KW-1185">Reference proteome</keyword>
<reference evidence="2" key="1">
    <citation type="journal article" date="2021" name="Mol. Ecol. Resour.">
        <title>Apolygus lucorum genome provides insights into omnivorousness and mesophyll feeding.</title>
        <authorList>
            <person name="Liu Y."/>
            <person name="Liu H."/>
            <person name="Wang H."/>
            <person name="Huang T."/>
            <person name="Liu B."/>
            <person name="Yang B."/>
            <person name="Yin L."/>
            <person name="Li B."/>
            <person name="Zhang Y."/>
            <person name="Zhang S."/>
            <person name="Jiang F."/>
            <person name="Zhang X."/>
            <person name="Ren Y."/>
            <person name="Wang B."/>
            <person name="Wang S."/>
            <person name="Lu Y."/>
            <person name="Wu K."/>
            <person name="Fan W."/>
            <person name="Wang G."/>
        </authorList>
    </citation>
    <scope>NUCLEOTIDE SEQUENCE</scope>
    <source>
        <strain evidence="2">12Hb</strain>
    </source>
</reference>